<name>A0ABY7G7H1_MYAAR</name>
<accession>A0ABY7G7H1</accession>
<keyword evidence="2" id="KW-0964">Secreted</keyword>
<protein>
    <submittedName>
        <fullName evidence="6">SEM5B-like protein</fullName>
    </submittedName>
</protein>
<organism evidence="6 7">
    <name type="scientific">Mya arenaria</name>
    <name type="common">Soft-shell clam</name>
    <dbReference type="NCBI Taxonomy" id="6604"/>
    <lineage>
        <taxon>Eukaryota</taxon>
        <taxon>Metazoa</taxon>
        <taxon>Spiralia</taxon>
        <taxon>Lophotrochozoa</taxon>
        <taxon>Mollusca</taxon>
        <taxon>Bivalvia</taxon>
        <taxon>Autobranchia</taxon>
        <taxon>Heteroconchia</taxon>
        <taxon>Euheterodonta</taxon>
        <taxon>Imparidentia</taxon>
        <taxon>Neoheterodontei</taxon>
        <taxon>Myida</taxon>
        <taxon>Myoidea</taxon>
        <taxon>Myidae</taxon>
        <taxon>Mya</taxon>
    </lineage>
</organism>
<sequence>MRTCTNPEPKNNGSDCVGDANEYKRCDREPCPVHGGWSTWLSWGSCSVSCGIGIDSRDRTCTNPKPERFGDHCFALPAHVQV</sequence>
<comment type="subcellular location">
    <subcellularLocation>
        <location evidence="1">Secreted</location>
    </subcellularLocation>
</comment>
<dbReference type="PANTHER" id="PTHR22906">
    <property type="entry name" value="PROPERDIN"/>
    <property type="match status" value="1"/>
</dbReference>
<evidence type="ECO:0000256" key="3">
    <source>
        <dbReference type="ARBA" id="ARBA00022729"/>
    </source>
</evidence>
<evidence type="ECO:0000313" key="6">
    <source>
        <dbReference type="EMBL" id="WAR30075.1"/>
    </source>
</evidence>
<dbReference type="EMBL" id="CP111027">
    <property type="protein sequence ID" value="WAR30075.1"/>
    <property type="molecule type" value="Genomic_DNA"/>
</dbReference>
<evidence type="ECO:0000313" key="7">
    <source>
        <dbReference type="Proteomes" id="UP001164746"/>
    </source>
</evidence>
<keyword evidence="7" id="KW-1185">Reference proteome</keyword>
<dbReference type="InterPro" id="IPR052065">
    <property type="entry name" value="Compl_asym_regulator"/>
</dbReference>
<dbReference type="Pfam" id="PF00090">
    <property type="entry name" value="TSP_1"/>
    <property type="match status" value="2"/>
</dbReference>
<proteinExistence type="predicted"/>
<evidence type="ECO:0000256" key="1">
    <source>
        <dbReference type="ARBA" id="ARBA00004613"/>
    </source>
</evidence>
<evidence type="ECO:0000256" key="5">
    <source>
        <dbReference type="ARBA" id="ARBA00023157"/>
    </source>
</evidence>
<evidence type="ECO:0000256" key="4">
    <source>
        <dbReference type="ARBA" id="ARBA00022737"/>
    </source>
</evidence>
<reference evidence="6" key="1">
    <citation type="submission" date="2022-11" db="EMBL/GenBank/DDBJ databases">
        <title>Centuries of genome instability and evolution in soft-shell clam transmissible cancer (bioRxiv).</title>
        <authorList>
            <person name="Hart S.F.M."/>
            <person name="Yonemitsu M.A."/>
            <person name="Giersch R.M."/>
            <person name="Beal B.F."/>
            <person name="Arriagada G."/>
            <person name="Davis B.W."/>
            <person name="Ostrander E.A."/>
            <person name="Goff S.P."/>
            <person name="Metzger M.J."/>
        </authorList>
    </citation>
    <scope>NUCLEOTIDE SEQUENCE</scope>
    <source>
        <strain evidence="6">MELC-2E11</strain>
        <tissue evidence="6">Siphon/mantle</tissue>
    </source>
</reference>
<dbReference type="Gene3D" id="2.20.100.10">
    <property type="entry name" value="Thrombospondin type-1 (TSP1) repeat"/>
    <property type="match status" value="2"/>
</dbReference>
<gene>
    <name evidence="6" type="ORF">MAR_003643</name>
</gene>
<dbReference type="InterPro" id="IPR036383">
    <property type="entry name" value="TSP1_rpt_sf"/>
</dbReference>
<keyword evidence="5" id="KW-1015">Disulfide bond</keyword>
<dbReference type="PANTHER" id="PTHR22906:SF43">
    <property type="entry name" value="PROPERDIN"/>
    <property type="match status" value="1"/>
</dbReference>
<dbReference type="PROSITE" id="PS50092">
    <property type="entry name" value="TSP1"/>
    <property type="match status" value="2"/>
</dbReference>
<dbReference type="SUPFAM" id="SSF82895">
    <property type="entry name" value="TSP-1 type 1 repeat"/>
    <property type="match status" value="1"/>
</dbReference>
<keyword evidence="3" id="KW-0732">Signal</keyword>
<dbReference type="Proteomes" id="UP001164746">
    <property type="component" value="Chromosome 16"/>
</dbReference>
<evidence type="ECO:0000256" key="2">
    <source>
        <dbReference type="ARBA" id="ARBA00022525"/>
    </source>
</evidence>
<dbReference type="InterPro" id="IPR000884">
    <property type="entry name" value="TSP1_rpt"/>
</dbReference>
<keyword evidence="4" id="KW-0677">Repeat</keyword>